<keyword evidence="1" id="KW-0812">Transmembrane</keyword>
<reference evidence="2 3" key="1">
    <citation type="submission" date="2020-08" db="EMBL/GenBank/DDBJ databases">
        <title>Genomic Encyclopedia of Type Strains, Phase III (KMG-III): the genomes of soil and plant-associated and newly described type strains.</title>
        <authorList>
            <person name="Whitman W."/>
        </authorList>
    </citation>
    <scope>NUCLEOTIDE SEQUENCE [LARGE SCALE GENOMIC DNA]</scope>
    <source>
        <strain evidence="2 3">CECT 8712</strain>
    </source>
</reference>
<comment type="caution">
    <text evidence="2">The sequence shown here is derived from an EMBL/GenBank/DDBJ whole genome shotgun (WGS) entry which is preliminary data.</text>
</comment>
<name>A0A841IU57_9ACTN</name>
<dbReference type="Proteomes" id="UP000536604">
    <property type="component" value="Unassembled WGS sequence"/>
</dbReference>
<keyword evidence="1" id="KW-0472">Membrane</keyword>
<protein>
    <submittedName>
        <fullName evidence="2">Uncharacterized protein</fullName>
    </submittedName>
</protein>
<dbReference type="RefSeq" id="WP_184290760.1">
    <property type="nucleotide sequence ID" value="NZ_JACHJO010000005.1"/>
</dbReference>
<feature type="transmembrane region" description="Helical" evidence="1">
    <location>
        <begin position="12"/>
        <end position="34"/>
    </location>
</feature>
<proteinExistence type="predicted"/>
<accession>A0A841IU57</accession>
<dbReference type="AlphaFoldDB" id="A0A841IU57"/>
<organism evidence="2 3">
    <name type="scientific">Nocardiopsis algeriensis</name>
    <dbReference type="NCBI Taxonomy" id="1478215"/>
    <lineage>
        <taxon>Bacteria</taxon>
        <taxon>Bacillati</taxon>
        <taxon>Actinomycetota</taxon>
        <taxon>Actinomycetes</taxon>
        <taxon>Streptosporangiales</taxon>
        <taxon>Nocardiopsidaceae</taxon>
        <taxon>Nocardiopsis</taxon>
    </lineage>
</organism>
<evidence type="ECO:0000256" key="1">
    <source>
        <dbReference type="SAM" id="Phobius"/>
    </source>
</evidence>
<keyword evidence="1" id="KW-1133">Transmembrane helix</keyword>
<keyword evidence="3" id="KW-1185">Reference proteome</keyword>
<sequence length="54" mass="6147">MTDPESFSGALWAVLLITGIVLAFAVAIPADMALRRREDREQARNRYRNPHRGH</sequence>
<evidence type="ECO:0000313" key="3">
    <source>
        <dbReference type="Proteomes" id="UP000536604"/>
    </source>
</evidence>
<evidence type="ECO:0000313" key="2">
    <source>
        <dbReference type="EMBL" id="MBB6120085.1"/>
    </source>
</evidence>
<dbReference type="EMBL" id="JACHJO010000005">
    <property type="protein sequence ID" value="MBB6120085.1"/>
    <property type="molecule type" value="Genomic_DNA"/>
</dbReference>
<gene>
    <name evidence="2" type="ORF">FHS13_002036</name>
</gene>